<dbReference type="Proteomes" id="UP000326757">
    <property type="component" value="Unassembled WGS sequence"/>
</dbReference>
<sequence length="412" mass="46192">MDVAVIALPRIASGPAGLTASCQSIKMWMRIKKAHKLYLDCAVETSRSGIGTSWGPPGPSAEAIRRLLDDYQAIHADNKASYLSICPLVLYTSEVGDFELTKDPSNALACINGPDGTPYAGGIFWVHMYFPISFPEWPVKVRFLTPVYHPKVKKKFEPCLTILTPAGWSREFTAQSVLEALFLMLANPGADDGSDFESKVAKEYDHDRDGFMRKAKCWTKKHAMCMEINQELLVRDWLEHFKTHDIHVAACKNALINWRNNIWESGQKDVLKDIEEIIPDTAITTISINFRRLCSLGNNILELNLDEWDARNQYITDKSHSSLGKLLVKVWSDTQEAVDRAKEEEQRLQDEDEGVHAPSREVGQPRGNSGSYAESSETGLESNVPKGKETIEDLEKSEEAGTSPRLLCYSKN</sequence>
<dbReference type="SMART" id="SM00212">
    <property type="entry name" value="UBCc"/>
    <property type="match status" value="1"/>
</dbReference>
<dbReference type="InterPro" id="IPR016135">
    <property type="entry name" value="UBQ-conjugating_enzyme/RWD"/>
</dbReference>
<dbReference type="Gene3D" id="3.10.110.10">
    <property type="entry name" value="Ubiquitin Conjugating Enzyme"/>
    <property type="match status" value="1"/>
</dbReference>
<feature type="compositionally biased region" description="Polar residues" evidence="1">
    <location>
        <begin position="366"/>
        <end position="381"/>
    </location>
</feature>
<proteinExistence type="predicted"/>
<dbReference type="PROSITE" id="PS50127">
    <property type="entry name" value="UBC_2"/>
    <property type="match status" value="1"/>
</dbReference>
<dbReference type="EMBL" id="VIGI01000003">
    <property type="protein sequence ID" value="KAB8302919.1"/>
    <property type="molecule type" value="Genomic_DNA"/>
</dbReference>
<feature type="compositionally biased region" description="Basic and acidic residues" evidence="1">
    <location>
        <begin position="386"/>
        <end position="399"/>
    </location>
</feature>
<accession>A0A5N6KI56</accession>
<dbReference type="InterPro" id="IPR000608">
    <property type="entry name" value="UBC"/>
</dbReference>
<reference evidence="3 4" key="1">
    <citation type="submission" date="2019-06" db="EMBL/GenBank/DDBJ databases">
        <title>Genome Sequence of the Brown Rot Fungal Pathogen Monilinia laxa.</title>
        <authorList>
            <person name="De Miccolis Angelini R.M."/>
            <person name="Landi L."/>
            <person name="Abate D."/>
            <person name="Pollastro S."/>
            <person name="Romanazzi G."/>
            <person name="Faretra F."/>
        </authorList>
    </citation>
    <scope>NUCLEOTIDE SEQUENCE [LARGE SCALE GENOMIC DNA]</scope>
    <source>
        <strain evidence="3 4">Mlax316</strain>
    </source>
</reference>
<gene>
    <name evidence="3" type="ORF">EYC80_006239</name>
</gene>
<evidence type="ECO:0000256" key="1">
    <source>
        <dbReference type="SAM" id="MobiDB-lite"/>
    </source>
</evidence>
<protein>
    <recommendedName>
        <fullName evidence="2">UBC core domain-containing protein</fullName>
    </recommendedName>
</protein>
<feature type="domain" description="UBC core" evidence="2">
    <location>
        <begin position="62"/>
        <end position="224"/>
    </location>
</feature>
<comment type="caution">
    <text evidence="3">The sequence shown here is derived from an EMBL/GenBank/DDBJ whole genome shotgun (WGS) entry which is preliminary data.</text>
</comment>
<dbReference type="PANTHER" id="PTHR24068">
    <property type="entry name" value="UBIQUITIN-CONJUGATING ENZYME E2"/>
    <property type="match status" value="1"/>
</dbReference>
<organism evidence="3 4">
    <name type="scientific">Monilinia laxa</name>
    <name type="common">Brown rot fungus</name>
    <name type="synonym">Sclerotinia laxa</name>
    <dbReference type="NCBI Taxonomy" id="61186"/>
    <lineage>
        <taxon>Eukaryota</taxon>
        <taxon>Fungi</taxon>
        <taxon>Dikarya</taxon>
        <taxon>Ascomycota</taxon>
        <taxon>Pezizomycotina</taxon>
        <taxon>Leotiomycetes</taxon>
        <taxon>Helotiales</taxon>
        <taxon>Sclerotiniaceae</taxon>
        <taxon>Monilinia</taxon>
    </lineage>
</organism>
<evidence type="ECO:0000313" key="4">
    <source>
        <dbReference type="Proteomes" id="UP000326757"/>
    </source>
</evidence>
<dbReference type="AlphaFoldDB" id="A0A5N6KI56"/>
<dbReference type="Pfam" id="PF00179">
    <property type="entry name" value="UQ_con"/>
    <property type="match status" value="1"/>
</dbReference>
<feature type="region of interest" description="Disordered" evidence="1">
    <location>
        <begin position="338"/>
        <end position="412"/>
    </location>
</feature>
<dbReference type="OrthoDB" id="10069349at2759"/>
<name>A0A5N6KI56_MONLA</name>
<dbReference type="SUPFAM" id="SSF54495">
    <property type="entry name" value="UBC-like"/>
    <property type="match status" value="1"/>
</dbReference>
<evidence type="ECO:0000313" key="3">
    <source>
        <dbReference type="EMBL" id="KAB8302919.1"/>
    </source>
</evidence>
<evidence type="ECO:0000259" key="2">
    <source>
        <dbReference type="PROSITE" id="PS50127"/>
    </source>
</evidence>
<feature type="compositionally biased region" description="Basic and acidic residues" evidence="1">
    <location>
        <begin position="338"/>
        <end position="359"/>
    </location>
</feature>
<keyword evidence="4" id="KW-1185">Reference proteome</keyword>